<dbReference type="Proteomes" id="UP000037558">
    <property type="component" value="Unassembled WGS sequence"/>
</dbReference>
<evidence type="ECO:0000259" key="1">
    <source>
        <dbReference type="PROSITE" id="PS51186"/>
    </source>
</evidence>
<comment type="caution">
    <text evidence="2">The sequence shown here is derived from an EMBL/GenBank/DDBJ whole genome shotgun (WGS) entry which is preliminary data.</text>
</comment>
<dbReference type="CDD" id="cd04301">
    <property type="entry name" value="NAT_SF"/>
    <property type="match status" value="1"/>
</dbReference>
<keyword evidence="2" id="KW-0808">Transferase</keyword>
<protein>
    <submittedName>
        <fullName evidence="2">Acetyltransferase</fullName>
    </submittedName>
</protein>
<dbReference type="AlphaFoldDB" id="A0A0M0KV97"/>
<organism evidence="2 3">
    <name type="scientific">Priestia koreensis</name>
    <dbReference type="NCBI Taxonomy" id="284581"/>
    <lineage>
        <taxon>Bacteria</taxon>
        <taxon>Bacillati</taxon>
        <taxon>Bacillota</taxon>
        <taxon>Bacilli</taxon>
        <taxon>Bacillales</taxon>
        <taxon>Bacillaceae</taxon>
        <taxon>Priestia</taxon>
    </lineage>
</organism>
<dbReference type="PATRIC" id="fig|284581.3.peg.2806"/>
<dbReference type="GO" id="GO:0016747">
    <property type="term" value="F:acyltransferase activity, transferring groups other than amino-acyl groups"/>
    <property type="evidence" value="ECO:0007669"/>
    <property type="project" value="InterPro"/>
</dbReference>
<dbReference type="InterPro" id="IPR016181">
    <property type="entry name" value="Acyl_CoA_acyltransferase"/>
</dbReference>
<name>A0A0M0KV97_9BACI</name>
<proteinExistence type="predicted"/>
<dbReference type="SUPFAM" id="SSF55729">
    <property type="entry name" value="Acyl-CoA N-acyltransferases (Nat)"/>
    <property type="match status" value="1"/>
</dbReference>
<sequence>MLNDLQTIFHQEMRVNAQAPGFRREESDHVVRHVSLTTDNSFIIASSLTEENVDTVIEAELKYFRGLNQSFEWKVYSYDQPHNLTDTLKDHGFTIGDPEALMVMDIKEYTIPDTSITVQEITDKKGIDDIIKLENTVWNEPHQELGERLWRDKQEHPESLFLYGIYDEDKLVSAAWMYIEINTSFASLWGGSTLQEYRKQGHYSALLATRVQKARECGRSYLMVDASPMSRPILERNGFHCLAYSYPCDSPPRAM</sequence>
<dbReference type="STRING" id="284581.AMD01_16520"/>
<gene>
    <name evidence="2" type="ORF">AMD01_16520</name>
</gene>
<dbReference type="OrthoDB" id="164800at2"/>
<dbReference type="PROSITE" id="PS51186">
    <property type="entry name" value="GNAT"/>
    <property type="match status" value="1"/>
</dbReference>
<dbReference type="EMBL" id="LILC01000023">
    <property type="protein sequence ID" value="KOO42750.1"/>
    <property type="molecule type" value="Genomic_DNA"/>
</dbReference>
<feature type="domain" description="N-acetyltransferase" evidence="1">
    <location>
        <begin position="116"/>
        <end position="255"/>
    </location>
</feature>
<evidence type="ECO:0000313" key="2">
    <source>
        <dbReference type="EMBL" id="KOO42750.1"/>
    </source>
</evidence>
<dbReference type="Gene3D" id="3.40.630.30">
    <property type="match status" value="1"/>
</dbReference>
<dbReference type="Pfam" id="PF00583">
    <property type="entry name" value="Acetyltransf_1"/>
    <property type="match status" value="1"/>
</dbReference>
<dbReference type="RefSeq" id="WP_053402547.1">
    <property type="nucleotide sequence ID" value="NZ_JAMAUM010000010.1"/>
</dbReference>
<dbReference type="InterPro" id="IPR000182">
    <property type="entry name" value="GNAT_dom"/>
</dbReference>
<reference evidence="3" key="1">
    <citation type="submission" date="2015-08" db="EMBL/GenBank/DDBJ databases">
        <title>Fjat-14210 dsm16467.</title>
        <authorList>
            <person name="Liu B."/>
            <person name="Wang J."/>
            <person name="Zhu Y."/>
            <person name="Liu G."/>
            <person name="Chen Q."/>
            <person name="Chen Z."/>
            <person name="Lan J."/>
            <person name="Che J."/>
            <person name="Ge C."/>
            <person name="Shi H."/>
            <person name="Pan Z."/>
            <person name="Liu X."/>
        </authorList>
    </citation>
    <scope>NUCLEOTIDE SEQUENCE [LARGE SCALE GENOMIC DNA]</scope>
    <source>
        <strain evidence="3">DSM 16467</strain>
    </source>
</reference>
<keyword evidence="3" id="KW-1185">Reference proteome</keyword>
<accession>A0A0M0KV97</accession>
<evidence type="ECO:0000313" key="3">
    <source>
        <dbReference type="Proteomes" id="UP000037558"/>
    </source>
</evidence>